<accession>A0ABW0IXT0</accession>
<comment type="caution">
    <text evidence="1">The sequence shown here is derived from an EMBL/GenBank/DDBJ whole genome shotgun (WGS) entry which is preliminary data.</text>
</comment>
<protein>
    <submittedName>
        <fullName evidence="1">DUF2793 domain-containing protein</fullName>
    </submittedName>
</protein>
<dbReference type="EMBL" id="JBHSLW010000034">
    <property type="protein sequence ID" value="MFC5421815.1"/>
    <property type="molecule type" value="Genomic_DNA"/>
</dbReference>
<evidence type="ECO:0000313" key="2">
    <source>
        <dbReference type="Proteomes" id="UP001596053"/>
    </source>
</evidence>
<proteinExistence type="predicted"/>
<evidence type="ECO:0000313" key="1">
    <source>
        <dbReference type="EMBL" id="MFC5421815.1"/>
    </source>
</evidence>
<sequence>MSDTPRLGLPLLAAGQAQKHVTHNDALMRLDALVHLVVSSRTQTVPPASPGETISCRPAVPVSLPAIRTLSPSSRMARGVFSHHAPAGRRG</sequence>
<gene>
    <name evidence="1" type="ORF">ACFPOB_19835</name>
</gene>
<dbReference type="Proteomes" id="UP001596053">
    <property type="component" value="Unassembled WGS sequence"/>
</dbReference>
<name>A0ABW0IXT0_9HYPH</name>
<keyword evidence="2" id="KW-1185">Reference proteome</keyword>
<dbReference type="InterPro" id="IPR021251">
    <property type="entry name" value="DUF2793"/>
</dbReference>
<dbReference type="Pfam" id="PF10983">
    <property type="entry name" value="DUF2793"/>
    <property type="match status" value="1"/>
</dbReference>
<reference evidence="2" key="1">
    <citation type="journal article" date="2019" name="Int. J. Syst. Evol. Microbiol.">
        <title>The Global Catalogue of Microorganisms (GCM) 10K type strain sequencing project: providing services to taxonomists for standard genome sequencing and annotation.</title>
        <authorList>
            <consortium name="The Broad Institute Genomics Platform"/>
            <consortium name="The Broad Institute Genome Sequencing Center for Infectious Disease"/>
            <person name="Wu L."/>
            <person name="Ma J."/>
        </authorList>
    </citation>
    <scope>NUCLEOTIDE SEQUENCE [LARGE SCALE GENOMIC DNA]</scope>
    <source>
        <strain evidence="2">NCAIM B.01391</strain>
    </source>
</reference>
<organism evidence="1 2">
    <name type="scientific">Bosea eneae</name>
    <dbReference type="NCBI Taxonomy" id="151454"/>
    <lineage>
        <taxon>Bacteria</taxon>
        <taxon>Pseudomonadati</taxon>
        <taxon>Pseudomonadota</taxon>
        <taxon>Alphaproteobacteria</taxon>
        <taxon>Hyphomicrobiales</taxon>
        <taxon>Boseaceae</taxon>
        <taxon>Bosea</taxon>
    </lineage>
</organism>